<dbReference type="Proteomes" id="UP000289166">
    <property type="component" value="Unassembled WGS sequence"/>
</dbReference>
<dbReference type="PANTHER" id="PTHR30576:SF8">
    <property type="entry name" value="UNDECAPRENYL-PHOSPHATE GALACTOSE PHOSPHOTRANSFERASE"/>
    <property type="match status" value="1"/>
</dbReference>
<sequence>MHSEVKQEIKPDVLVLSRDGIYKRYLKRALDFILSLTAIIILSPFILLVALMVRVKLGNPIIFKQERPGLNERVFTLYKFRTMTDKRDEKGELLPDSYRLTKFGKFLRSTSLDELPELFNILKGDMSIVGPRPLLVEYLPYYTEEEKLRHTVRPGLTGFAQVNGRNNLEWDIRLGFDVEYVKNVTFHLDALIIAKTIIKVFKREGIDVVVEALHVERSNKNNNKNLTMR</sequence>
<dbReference type="Pfam" id="PF02397">
    <property type="entry name" value="Bac_transf"/>
    <property type="match status" value="1"/>
</dbReference>
<evidence type="ECO:0000313" key="5">
    <source>
        <dbReference type="Proteomes" id="UP000289166"/>
    </source>
</evidence>
<dbReference type="PANTHER" id="PTHR30576">
    <property type="entry name" value="COLANIC BIOSYNTHESIS UDP-GLUCOSE LIPID CARRIER TRANSFERASE"/>
    <property type="match status" value="1"/>
</dbReference>
<evidence type="ECO:0000259" key="3">
    <source>
        <dbReference type="Pfam" id="PF02397"/>
    </source>
</evidence>
<feature type="transmembrane region" description="Helical" evidence="2">
    <location>
        <begin position="32"/>
        <end position="53"/>
    </location>
</feature>
<proteinExistence type="inferred from homology"/>
<keyword evidence="5" id="KW-1185">Reference proteome</keyword>
<evidence type="ECO:0000256" key="1">
    <source>
        <dbReference type="ARBA" id="ARBA00006464"/>
    </source>
</evidence>
<reference evidence="5" key="1">
    <citation type="submission" date="2018-11" db="EMBL/GenBank/DDBJ databases">
        <title>Genome sequencing of a novel mesophilic and cellulolytic organism within the genus Hungateiclostridium.</title>
        <authorList>
            <person name="Rettenmaier R."/>
            <person name="Liebl W."/>
            <person name="Zverlov V."/>
        </authorList>
    </citation>
    <scope>NUCLEOTIDE SEQUENCE [LARGE SCALE GENOMIC DNA]</scope>
    <source>
        <strain evidence="5">N2K1</strain>
    </source>
</reference>
<keyword evidence="2" id="KW-0812">Transmembrane</keyword>
<dbReference type="AlphaFoldDB" id="A0A4Q0I1B6"/>
<comment type="similarity">
    <text evidence="1">Belongs to the bacterial sugar transferase family.</text>
</comment>
<keyword evidence="4" id="KW-0808">Transferase</keyword>
<dbReference type="GO" id="GO:0016780">
    <property type="term" value="F:phosphotransferase activity, for other substituted phosphate groups"/>
    <property type="evidence" value="ECO:0007669"/>
    <property type="project" value="TreeGrafter"/>
</dbReference>
<dbReference type="OrthoDB" id="9808602at2"/>
<gene>
    <name evidence="4" type="ORF">EFD62_14550</name>
</gene>
<protein>
    <submittedName>
        <fullName evidence="4">Sugar transferase</fullName>
    </submittedName>
</protein>
<dbReference type="InterPro" id="IPR003362">
    <property type="entry name" value="Bact_transf"/>
</dbReference>
<comment type="caution">
    <text evidence="4">The sequence shown here is derived from an EMBL/GenBank/DDBJ whole genome shotgun (WGS) entry which is preliminary data.</text>
</comment>
<evidence type="ECO:0000256" key="2">
    <source>
        <dbReference type="SAM" id="Phobius"/>
    </source>
</evidence>
<name>A0A4Q0I1B6_9FIRM</name>
<keyword evidence="2" id="KW-0472">Membrane</keyword>
<organism evidence="4 5">
    <name type="scientific">Acetivibrio mesophilus</name>
    <dbReference type="NCBI Taxonomy" id="2487273"/>
    <lineage>
        <taxon>Bacteria</taxon>
        <taxon>Bacillati</taxon>
        <taxon>Bacillota</taxon>
        <taxon>Clostridia</taxon>
        <taxon>Eubacteriales</taxon>
        <taxon>Oscillospiraceae</taxon>
        <taxon>Acetivibrio</taxon>
    </lineage>
</organism>
<dbReference type="EMBL" id="RLII01000027">
    <property type="protein sequence ID" value="RXE57998.1"/>
    <property type="molecule type" value="Genomic_DNA"/>
</dbReference>
<accession>A0A4Q0I1B6</accession>
<keyword evidence="2" id="KW-1133">Transmembrane helix</keyword>
<dbReference type="RefSeq" id="WP_128706350.1">
    <property type="nucleotide sequence ID" value="NZ_RLII01000027.1"/>
</dbReference>
<evidence type="ECO:0000313" key="4">
    <source>
        <dbReference type="EMBL" id="RXE57998.1"/>
    </source>
</evidence>
<feature type="domain" description="Bacterial sugar transferase" evidence="3">
    <location>
        <begin position="27"/>
        <end position="202"/>
    </location>
</feature>